<dbReference type="InterPro" id="IPR029028">
    <property type="entry name" value="Alpha/beta_knot_MTases"/>
</dbReference>
<dbReference type="GO" id="GO:0032259">
    <property type="term" value="P:methylation"/>
    <property type="evidence" value="ECO:0007669"/>
    <property type="project" value="UniProtKB-KW"/>
</dbReference>
<dbReference type="EMBL" id="GU474860">
    <property type="protein sequence ID" value="ADI17301.1"/>
    <property type="molecule type" value="Genomic_DNA"/>
</dbReference>
<dbReference type="Pfam" id="PF00588">
    <property type="entry name" value="SpoU_methylase"/>
    <property type="match status" value="1"/>
</dbReference>
<keyword evidence="3" id="KW-0808">Transferase</keyword>
<dbReference type="AlphaFoldDB" id="E0XSB0"/>
<dbReference type="InterPro" id="IPR029064">
    <property type="entry name" value="Ribosomal_eL30-like_sf"/>
</dbReference>
<dbReference type="CDD" id="cd18095">
    <property type="entry name" value="SpoU-like_rRNA-MTase"/>
    <property type="match status" value="1"/>
</dbReference>
<evidence type="ECO:0000256" key="1">
    <source>
        <dbReference type="ARBA" id="ARBA00007228"/>
    </source>
</evidence>
<dbReference type="SMART" id="SM00967">
    <property type="entry name" value="SpoU_sub_bind"/>
    <property type="match status" value="1"/>
</dbReference>
<name>E0XSB0_9ACTN</name>
<reference evidence="5" key="1">
    <citation type="journal article" date="2011" name="Environ. Microbiol.">
        <title>Time-series analyses of Monterey Bay coastal microbial picoplankton using a 'genome proxy' microarray.</title>
        <authorList>
            <person name="Rich V.I."/>
            <person name="Pham V.D."/>
            <person name="Eppley J."/>
            <person name="Shi Y."/>
            <person name="DeLong E.F."/>
        </authorList>
    </citation>
    <scope>NUCLEOTIDE SEQUENCE</scope>
</reference>
<dbReference type="GO" id="GO:0003723">
    <property type="term" value="F:RNA binding"/>
    <property type="evidence" value="ECO:0007669"/>
    <property type="project" value="InterPro"/>
</dbReference>
<keyword evidence="2 5" id="KW-0489">Methyltransferase</keyword>
<evidence type="ECO:0000259" key="4">
    <source>
        <dbReference type="SMART" id="SM00967"/>
    </source>
</evidence>
<dbReference type="GO" id="GO:0005737">
    <property type="term" value="C:cytoplasm"/>
    <property type="evidence" value="ECO:0007669"/>
    <property type="project" value="UniProtKB-ARBA"/>
</dbReference>
<evidence type="ECO:0000256" key="2">
    <source>
        <dbReference type="ARBA" id="ARBA00022603"/>
    </source>
</evidence>
<dbReference type="SUPFAM" id="SSF55315">
    <property type="entry name" value="L30e-like"/>
    <property type="match status" value="1"/>
</dbReference>
<dbReference type="PANTHER" id="PTHR43191:SF2">
    <property type="entry name" value="RRNA METHYLTRANSFERASE 3, MITOCHONDRIAL"/>
    <property type="match status" value="1"/>
</dbReference>
<evidence type="ECO:0000313" key="5">
    <source>
        <dbReference type="EMBL" id="ADI17301.1"/>
    </source>
</evidence>
<sequence length="254" mass="26515">MRPVLGAQNPRVAELRRLIGRRSSRSGDIVIEGPRTVGEALDAECQPSVVIIPEHAEDDASVVAVERRLPASVEFLLVRDHVFERLTPSTTPQPMLAIVARPVASLPAAPSVVLVLAGIGDPGNLGTLVRAADAVAADAVVVVGGADPWGPKAVRASAGSMLRVPIVQYDQLDDTVDALREAGVTVVGTDVTGGEPFDQGVLDRPVAIVMGSEPHGLDRGVDLDAWAHIAMPGRTESLNVAMAGTLLLYEASRG</sequence>
<dbReference type="Gene3D" id="3.30.1330.30">
    <property type="match status" value="1"/>
</dbReference>
<accession>E0XSB0</accession>
<dbReference type="InterPro" id="IPR053888">
    <property type="entry name" value="MRM3-like_sub_bind"/>
</dbReference>
<dbReference type="InterPro" id="IPR001537">
    <property type="entry name" value="SpoU_MeTrfase"/>
</dbReference>
<dbReference type="Pfam" id="PF22435">
    <property type="entry name" value="MRM3-like_sub_bind"/>
    <property type="match status" value="1"/>
</dbReference>
<comment type="similarity">
    <text evidence="1">Belongs to the class IV-like SAM-binding methyltransferase superfamily. RNA methyltransferase TrmH family.</text>
</comment>
<protein>
    <submittedName>
        <fullName evidence="5">rRNA methylases</fullName>
    </submittedName>
</protein>
<dbReference type="InterPro" id="IPR029026">
    <property type="entry name" value="tRNA_m1G_MTases_N"/>
</dbReference>
<dbReference type="InterPro" id="IPR013123">
    <property type="entry name" value="SpoU_subst-bd"/>
</dbReference>
<feature type="domain" description="RNA 2-O ribose methyltransferase substrate binding" evidence="4">
    <location>
        <begin position="30"/>
        <end position="105"/>
    </location>
</feature>
<evidence type="ECO:0000256" key="3">
    <source>
        <dbReference type="ARBA" id="ARBA00022679"/>
    </source>
</evidence>
<dbReference type="InterPro" id="IPR051259">
    <property type="entry name" value="rRNA_Methyltransferase"/>
</dbReference>
<dbReference type="Gene3D" id="3.40.1280.10">
    <property type="match status" value="1"/>
</dbReference>
<dbReference type="PANTHER" id="PTHR43191">
    <property type="entry name" value="RRNA METHYLTRANSFERASE 3"/>
    <property type="match status" value="1"/>
</dbReference>
<proteinExistence type="inferred from homology"/>
<dbReference type="GO" id="GO:0006396">
    <property type="term" value="P:RNA processing"/>
    <property type="evidence" value="ECO:0007669"/>
    <property type="project" value="InterPro"/>
</dbReference>
<dbReference type="SUPFAM" id="SSF75217">
    <property type="entry name" value="alpha/beta knot"/>
    <property type="match status" value="1"/>
</dbReference>
<organism evidence="5">
    <name type="scientific">uncultured actinobacterium HF0070_17F14</name>
    <dbReference type="NCBI Taxonomy" id="711000"/>
    <lineage>
        <taxon>Bacteria</taxon>
        <taxon>Bacillati</taxon>
        <taxon>Actinomycetota</taxon>
        <taxon>Actinomycetes</taxon>
        <taxon>environmental samples</taxon>
    </lineage>
</organism>
<dbReference type="GO" id="GO:0008173">
    <property type="term" value="F:RNA methyltransferase activity"/>
    <property type="evidence" value="ECO:0007669"/>
    <property type="project" value="InterPro"/>
</dbReference>